<keyword evidence="2" id="KW-1185">Reference proteome</keyword>
<sequence>MLRGGRLGGVSEAKRYNSWVQGLTMTMASRPFIPDHVYPRPINLPCKRALNCRSSPTAHNREHPRCPSCALPSLSPRSPPPPSARSPRLPANLDGNGRSTRSGRTPARLPRTCSRCASVGVHSIFHR</sequence>
<accession>A0ACB8RQH7</accession>
<evidence type="ECO:0000313" key="1">
    <source>
        <dbReference type="EMBL" id="KAI0046142.1"/>
    </source>
</evidence>
<dbReference type="EMBL" id="MU275933">
    <property type="protein sequence ID" value="KAI0046142.1"/>
    <property type="molecule type" value="Genomic_DNA"/>
</dbReference>
<dbReference type="Proteomes" id="UP000814033">
    <property type="component" value="Unassembled WGS sequence"/>
</dbReference>
<organism evidence="1 2">
    <name type="scientific">Auriscalpium vulgare</name>
    <dbReference type="NCBI Taxonomy" id="40419"/>
    <lineage>
        <taxon>Eukaryota</taxon>
        <taxon>Fungi</taxon>
        <taxon>Dikarya</taxon>
        <taxon>Basidiomycota</taxon>
        <taxon>Agaricomycotina</taxon>
        <taxon>Agaricomycetes</taxon>
        <taxon>Russulales</taxon>
        <taxon>Auriscalpiaceae</taxon>
        <taxon>Auriscalpium</taxon>
    </lineage>
</organism>
<reference evidence="1" key="2">
    <citation type="journal article" date="2022" name="New Phytol.">
        <title>Evolutionary transition to the ectomycorrhizal habit in the genomes of a hyperdiverse lineage of mushroom-forming fungi.</title>
        <authorList>
            <person name="Looney B."/>
            <person name="Miyauchi S."/>
            <person name="Morin E."/>
            <person name="Drula E."/>
            <person name="Courty P.E."/>
            <person name="Kohler A."/>
            <person name="Kuo A."/>
            <person name="LaButti K."/>
            <person name="Pangilinan J."/>
            <person name="Lipzen A."/>
            <person name="Riley R."/>
            <person name="Andreopoulos W."/>
            <person name="He G."/>
            <person name="Johnson J."/>
            <person name="Nolan M."/>
            <person name="Tritt A."/>
            <person name="Barry K.W."/>
            <person name="Grigoriev I.V."/>
            <person name="Nagy L.G."/>
            <person name="Hibbett D."/>
            <person name="Henrissat B."/>
            <person name="Matheny P.B."/>
            <person name="Labbe J."/>
            <person name="Martin F.M."/>
        </authorList>
    </citation>
    <scope>NUCLEOTIDE SEQUENCE</scope>
    <source>
        <strain evidence="1">FP105234-sp</strain>
    </source>
</reference>
<protein>
    <submittedName>
        <fullName evidence="1">Uncharacterized protein</fullName>
    </submittedName>
</protein>
<evidence type="ECO:0000313" key="2">
    <source>
        <dbReference type="Proteomes" id="UP000814033"/>
    </source>
</evidence>
<comment type="caution">
    <text evidence="1">The sequence shown here is derived from an EMBL/GenBank/DDBJ whole genome shotgun (WGS) entry which is preliminary data.</text>
</comment>
<gene>
    <name evidence="1" type="ORF">FA95DRAFT_1415655</name>
</gene>
<reference evidence="1" key="1">
    <citation type="submission" date="2021-02" db="EMBL/GenBank/DDBJ databases">
        <authorList>
            <consortium name="DOE Joint Genome Institute"/>
            <person name="Ahrendt S."/>
            <person name="Looney B.P."/>
            <person name="Miyauchi S."/>
            <person name="Morin E."/>
            <person name="Drula E."/>
            <person name="Courty P.E."/>
            <person name="Chicoki N."/>
            <person name="Fauchery L."/>
            <person name="Kohler A."/>
            <person name="Kuo A."/>
            <person name="Labutti K."/>
            <person name="Pangilinan J."/>
            <person name="Lipzen A."/>
            <person name="Riley R."/>
            <person name="Andreopoulos W."/>
            <person name="He G."/>
            <person name="Johnson J."/>
            <person name="Barry K.W."/>
            <person name="Grigoriev I.V."/>
            <person name="Nagy L."/>
            <person name="Hibbett D."/>
            <person name="Henrissat B."/>
            <person name="Matheny P.B."/>
            <person name="Labbe J."/>
            <person name="Martin F."/>
        </authorList>
    </citation>
    <scope>NUCLEOTIDE SEQUENCE</scope>
    <source>
        <strain evidence="1">FP105234-sp</strain>
    </source>
</reference>
<name>A0ACB8RQH7_9AGAM</name>
<proteinExistence type="predicted"/>